<sequence>LNDKIKIGDFGWSIHTSQKCKTFCDTLDYLLPEMVESKEHNEKNDIWSLGVLCYELLTSTVLFKEPGYIETYE</sequence>
<protein>
    <submittedName>
        <fullName evidence="1">2120_t:CDS:1</fullName>
    </submittedName>
</protein>
<reference evidence="1" key="1">
    <citation type="submission" date="2021-06" db="EMBL/GenBank/DDBJ databases">
        <authorList>
            <person name="Kallberg Y."/>
            <person name="Tangrot J."/>
            <person name="Rosling A."/>
        </authorList>
    </citation>
    <scope>NUCLEOTIDE SEQUENCE</scope>
    <source>
        <strain evidence="1">28 12/20/2015</strain>
    </source>
</reference>
<evidence type="ECO:0000313" key="2">
    <source>
        <dbReference type="Proteomes" id="UP000789366"/>
    </source>
</evidence>
<name>A0ACA9P420_9GLOM</name>
<comment type="caution">
    <text evidence="1">The sequence shown here is derived from an EMBL/GenBank/DDBJ whole genome shotgun (WGS) entry which is preliminary data.</text>
</comment>
<keyword evidence="2" id="KW-1185">Reference proteome</keyword>
<dbReference type="Proteomes" id="UP000789366">
    <property type="component" value="Unassembled WGS sequence"/>
</dbReference>
<proteinExistence type="predicted"/>
<feature type="non-terminal residue" evidence="1">
    <location>
        <position position="1"/>
    </location>
</feature>
<organism evidence="1 2">
    <name type="scientific">Cetraspora pellucida</name>
    <dbReference type="NCBI Taxonomy" id="1433469"/>
    <lineage>
        <taxon>Eukaryota</taxon>
        <taxon>Fungi</taxon>
        <taxon>Fungi incertae sedis</taxon>
        <taxon>Mucoromycota</taxon>
        <taxon>Glomeromycotina</taxon>
        <taxon>Glomeromycetes</taxon>
        <taxon>Diversisporales</taxon>
        <taxon>Gigasporaceae</taxon>
        <taxon>Cetraspora</taxon>
    </lineage>
</organism>
<evidence type="ECO:0000313" key="1">
    <source>
        <dbReference type="EMBL" id="CAG8691134.1"/>
    </source>
</evidence>
<dbReference type="EMBL" id="CAJVPW010020880">
    <property type="protein sequence ID" value="CAG8691134.1"/>
    <property type="molecule type" value="Genomic_DNA"/>
</dbReference>
<gene>
    <name evidence="1" type="ORF">SPELUC_LOCUS10759</name>
</gene>
<accession>A0ACA9P420</accession>